<keyword evidence="9" id="KW-0012">Acyltransferase</keyword>
<sequence>MQKLGLLDAMFVHTEAENAPRHGCGLQIFSPPADAGPDFLRKLYDAMRAIPVSEAPCNWKLNQDSLIRKLAPVWETLDHVDLDQHFFRWGLPSPGGQKELGELVSHIHSQPLDFSRPLWECHLIEGMDDGRFAILTKGHHAMFDGMRGLRWQTCMLSTDPEKRNMVPFWAVGLPKSVHKEIKESPRLLPDVLRKQIKSSFSSVKSLTAAARESLIAATDKNSELIAPYTAPKSPMGDSLTWRRRVATQSISIERLRAVSVEGATINDAVLTLIGGALHRFLPEIDALPEKSLVAAVPMALKSNDASMSGGNALANLLVPIGSHIEDPLLRMQYVMDCCKTAKEHMQQMSPQGMQAWMVMTGLPAMLDLASKENSIARRFSNLLISNVPGSKDALYYNGAKMESWYIPSVLVEGAGVNITVSSYNGNLDFAFTSCPDILPHIQKVSVYLLDELEALEKKQQKKKVPTRTRSTKAGKAKQ</sequence>
<evidence type="ECO:0000259" key="13">
    <source>
        <dbReference type="Pfam" id="PF06974"/>
    </source>
</evidence>
<dbReference type="InterPro" id="IPR009721">
    <property type="entry name" value="O-acyltransferase_WSD1_C"/>
</dbReference>
<dbReference type="SUPFAM" id="SSF52777">
    <property type="entry name" value="CoA-dependent acyltransferases"/>
    <property type="match status" value="1"/>
</dbReference>
<dbReference type="InterPro" id="IPR014292">
    <property type="entry name" value="Acyl_transf_WS/DGAT"/>
</dbReference>
<comment type="pathway">
    <text evidence="1">Glycerolipid metabolism; triacylglycerol biosynthesis.</text>
</comment>
<dbReference type="Pfam" id="PF03007">
    <property type="entry name" value="WS_DGAT_cat"/>
    <property type="match status" value="1"/>
</dbReference>
<protein>
    <recommendedName>
        <fullName evidence="4">diacylglycerol O-acyltransferase</fullName>
        <ecNumber evidence="4">2.3.1.20</ecNumber>
    </recommendedName>
</protein>
<keyword evidence="6" id="KW-0808">Transferase</keyword>
<dbReference type="Proteomes" id="UP000765845">
    <property type="component" value="Unassembled WGS sequence"/>
</dbReference>
<evidence type="ECO:0000256" key="3">
    <source>
        <dbReference type="ARBA" id="ARBA00009587"/>
    </source>
</evidence>
<feature type="domain" description="O-acyltransferase WSD1-like N-terminal" evidence="12">
    <location>
        <begin position="6"/>
        <end position="269"/>
    </location>
</feature>
<comment type="pathway">
    <text evidence="2">Lipid metabolism.</text>
</comment>
<dbReference type="PANTHER" id="PTHR31650:SF1">
    <property type="entry name" value="WAX ESTER SYNTHASE_DIACYLGLYCEROL ACYLTRANSFERASE 4-RELATED"/>
    <property type="match status" value="1"/>
</dbReference>
<keyword evidence="7" id="KW-0319">Glycerol metabolism</keyword>
<evidence type="ECO:0000256" key="8">
    <source>
        <dbReference type="ARBA" id="ARBA00023098"/>
    </source>
</evidence>
<comment type="caution">
    <text evidence="14">The sequence shown here is derived from an EMBL/GenBank/DDBJ whole genome shotgun (WGS) entry which is preliminary data.</text>
</comment>
<dbReference type="InterPro" id="IPR004255">
    <property type="entry name" value="O-acyltransferase_WSD1_N"/>
</dbReference>
<feature type="domain" description="O-acyltransferase WSD1 C-terminal" evidence="13">
    <location>
        <begin position="310"/>
        <end position="455"/>
    </location>
</feature>
<evidence type="ECO:0000256" key="11">
    <source>
        <dbReference type="SAM" id="MobiDB-lite"/>
    </source>
</evidence>
<evidence type="ECO:0000256" key="6">
    <source>
        <dbReference type="ARBA" id="ARBA00022679"/>
    </source>
</evidence>
<keyword evidence="5" id="KW-0444">Lipid biosynthesis</keyword>
<comment type="similarity">
    <text evidence="3">Belongs to the long-chain O-acyltransferase family.</text>
</comment>
<proteinExistence type="inferred from homology"/>
<dbReference type="NCBIfam" id="TIGR02946">
    <property type="entry name" value="acyl_WS_DGAT"/>
    <property type="match status" value="1"/>
</dbReference>
<gene>
    <name evidence="14" type="ORF">HCU74_00960</name>
</gene>
<reference evidence="14 15" key="1">
    <citation type="submission" date="2020-04" db="EMBL/GenBank/DDBJ databases">
        <authorList>
            <person name="Yoon J."/>
        </authorList>
    </citation>
    <scope>NUCLEOTIDE SEQUENCE [LARGE SCALE GENOMIC DNA]</scope>
    <source>
        <strain evidence="14 15">KMU-166</strain>
    </source>
</reference>
<organism evidence="14 15">
    <name type="scientific">Spongiibacter thalassae</name>
    <dbReference type="NCBI Taxonomy" id="2721624"/>
    <lineage>
        <taxon>Bacteria</taxon>
        <taxon>Pseudomonadati</taxon>
        <taxon>Pseudomonadota</taxon>
        <taxon>Gammaproteobacteria</taxon>
        <taxon>Cellvibrionales</taxon>
        <taxon>Spongiibacteraceae</taxon>
        <taxon>Spongiibacter</taxon>
    </lineage>
</organism>
<evidence type="ECO:0000256" key="10">
    <source>
        <dbReference type="ARBA" id="ARBA00048109"/>
    </source>
</evidence>
<keyword evidence="15" id="KW-1185">Reference proteome</keyword>
<evidence type="ECO:0000256" key="4">
    <source>
        <dbReference type="ARBA" id="ARBA00013244"/>
    </source>
</evidence>
<evidence type="ECO:0000256" key="1">
    <source>
        <dbReference type="ARBA" id="ARBA00004771"/>
    </source>
</evidence>
<evidence type="ECO:0000256" key="5">
    <source>
        <dbReference type="ARBA" id="ARBA00022516"/>
    </source>
</evidence>
<feature type="region of interest" description="Disordered" evidence="11">
    <location>
        <begin position="458"/>
        <end position="478"/>
    </location>
</feature>
<dbReference type="RefSeq" id="WP_168448525.1">
    <property type="nucleotide sequence ID" value="NZ_JAAWWK010000001.1"/>
</dbReference>
<evidence type="ECO:0000256" key="2">
    <source>
        <dbReference type="ARBA" id="ARBA00005189"/>
    </source>
</evidence>
<feature type="compositionally biased region" description="Basic residues" evidence="11">
    <location>
        <begin position="459"/>
        <end position="478"/>
    </location>
</feature>
<evidence type="ECO:0000256" key="9">
    <source>
        <dbReference type="ARBA" id="ARBA00023315"/>
    </source>
</evidence>
<evidence type="ECO:0000313" key="15">
    <source>
        <dbReference type="Proteomes" id="UP000765845"/>
    </source>
</evidence>
<comment type="catalytic activity">
    <reaction evidence="10">
        <text>an acyl-CoA + a 1,2-diacyl-sn-glycerol = a triacyl-sn-glycerol + CoA</text>
        <dbReference type="Rhea" id="RHEA:10868"/>
        <dbReference type="ChEBI" id="CHEBI:17815"/>
        <dbReference type="ChEBI" id="CHEBI:57287"/>
        <dbReference type="ChEBI" id="CHEBI:58342"/>
        <dbReference type="ChEBI" id="CHEBI:64615"/>
        <dbReference type="EC" id="2.3.1.20"/>
    </reaction>
</comment>
<dbReference type="EC" id="2.3.1.20" evidence="4"/>
<evidence type="ECO:0000313" key="14">
    <source>
        <dbReference type="EMBL" id="NKI15976.1"/>
    </source>
</evidence>
<dbReference type="InterPro" id="IPR045034">
    <property type="entry name" value="O-acyltransferase_WSD1-like"/>
</dbReference>
<evidence type="ECO:0000256" key="7">
    <source>
        <dbReference type="ARBA" id="ARBA00022798"/>
    </source>
</evidence>
<accession>A0ABX1GAM5</accession>
<dbReference type="Pfam" id="PF06974">
    <property type="entry name" value="WS_DGAT_C"/>
    <property type="match status" value="1"/>
</dbReference>
<dbReference type="PANTHER" id="PTHR31650">
    <property type="entry name" value="O-ACYLTRANSFERASE (WSD1-LIKE) FAMILY PROTEIN"/>
    <property type="match status" value="1"/>
</dbReference>
<dbReference type="EMBL" id="JAAWWK010000001">
    <property type="protein sequence ID" value="NKI15976.1"/>
    <property type="molecule type" value="Genomic_DNA"/>
</dbReference>
<evidence type="ECO:0000259" key="12">
    <source>
        <dbReference type="Pfam" id="PF03007"/>
    </source>
</evidence>
<name>A0ABX1GAM5_9GAMM</name>
<keyword evidence="8" id="KW-0443">Lipid metabolism</keyword>